<keyword evidence="6" id="KW-1185">Reference proteome</keyword>
<evidence type="ECO:0000256" key="3">
    <source>
        <dbReference type="SAM" id="MobiDB-lite"/>
    </source>
</evidence>
<reference evidence="6" key="1">
    <citation type="submission" date="2019-09" db="EMBL/GenBank/DDBJ databases">
        <title>Mumia zhuanghuii sp. nov. isolated from the intestinal contents of plateau pika (Ochotona curzoniae) in the Qinghai-Tibet plateau of China.</title>
        <authorList>
            <person name="Tian Z."/>
        </authorList>
    </citation>
    <scope>NUCLEOTIDE SEQUENCE [LARGE SCALE GENOMIC DNA]</scope>
    <source>
        <strain evidence="6">L-031</strain>
    </source>
</reference>
<evidence type="ECO:0000313" key="6">
    <source>
        <dbReference type="Proteomes" id="UP000325516"/>
    </source>
</evidence>
<feature type="domain" description="Ferritin/DPS" evidence="4">
    <location>
        <begin position="47"/>
        <end position="182"/>
    </location>
</feature>
<dbReference type="Proteomes" id="UP000325516">
    <property type="component" value="Chromosome"/>
</dbReference>
<feature type="region of interest" description="Disordered" evidence="3">
    <location>
        <begin position="1"/>
        <end position="39"/>
    </location>
</feature>
<evidence type="ECO:0000313" key="5">
    <source>
        <dbReference type="EMBL" id="QEW04058.1"/>
    </source>
</evidence>
<dbReference type="SUPFAM" id="SSF47240">
    <property type="entry name" value="Ferritin-like"/>
    <property type="match status" value="1"/>
</dbReference>
<dbReference type="InterPro" id="IPR009078">
    <property type="entry name" value="Ferritin-like_SF"/>
</dbReference>
<dbReference type="CDD" id="cd01043">
    <property type="entry name" value="DPS"/>
    <property type="match status" value="1"/>
</dbReference>
<dbReference type="Pfam" id="PF00210">
    <property type="entry name" value="Ferritin"/>
    <property type="match status" value="1"/>
</dbReference>
<organism evidence="5 6">
    <name type="scientific">Microbacterium lushaniae</name>
    <dbReference type="NCBI Taxonomy" id="2614639"/>
    <lineage>
        <taxon>Bacteria</taxon>
        <taxon>Bacillati</taxon>
        <taxon>Actinomycetota</taxon>
        <taxon>Actinomycetes</taxon>
        <taxon>Micrococcales</taxon>
        <taxon>Microbacteriaceae</taxon>
        <taxon>Microbacterium</taxon>
    </lineage>
</organism>
<dbReference type="InterPro" id="IPR002177">
    <property type="entry name" value="DPS_DNA-bd"/>
</dbReference>
<evidence type="ECO:0000256" key="2">
    <source>
        <dbReference type="RuleBase" id="RU003875"/>
    </source>
</evidence>
<dbReference type="AlphaFoldDB" id="A0A5J6L6B9"/>
<gene>
    <name evidence="5" type="ORF">F6J85_13815</name>
</gene>
<dbReference type="EMBL" id="CP044232">
    <property type="protein sequence ID" value="QEW04058.1"/>
    <property type="molecule type" value="Genomic_DNA"/>
</dbReference>
<dbReference type="RefSeq" id="WP_150925827.1">
    <property type="nucleotide sequence ID" value="NZ_CP044232.1"/>
</dbReference>
<dbReference type="PANTHER" id="PTHR42932:SF2">
    <property type="entry name" value="DNA PROTECTION DURING STARVATION PROTEIN 1"/>
    <property type="match status" value="1"/>
</dbReference>
<name>A0A5J6L6B9_9MICO</name>
<dbReference type="PANTHER" id="PTHR42932">
    <property type="entry name" value="GENERAL STRESS PROTEIN 20U"/>
    <property type="match status" value="1"/>
</dbReference>
<dbReference type="GO" id="GO:0008199">
    <property type="term" value="F:ferric iron binding"/>
    <property type="evidence" value="ECO:0007669"/>
    <property type="project" value="InterPro"/>
</dbReference>
<comment type="similarity">
    <text evidence="1 2">Belongs to the Dps family.</text>
</comment>
<evidence type="ECO:0000256" key="1">
    <source>
        <dbReference type="ARBA" id="ARBA00009497"/>
    </source>
</evidence>
<proteinExistence type="inferred from homology"/>
<dbReference type="PRINTS" id="PR01346">
    <property type="entry name" value="HELNAPAPROT"/>
</dbReference>
<dbReference type="Gene3D" id="1.20.1260.10">
    <property type="match status" value="1"/>
</dbReference>
<sequence length="192" mass="21267">MATKNDKDTKSAPTRNRRRPARGGAGAGLTKEENAESGFTASAELSENLQKVLVDLIELSIQGKQAHWNVVGRNFRDTHLQLDEVIESAREFSDTVAERMRSLHALPDGRSDTVAETTSLPEFPQGEIDTAEVIDLITERLDAVTSMCREVHDDVDEEDPTSADILHAVLERLEQLSWMVSAENRTPSTRNA</sequence>
<protein>
    <submittedName>
        <fullName evidence="5">DNA starvation/stationary phase protection protein</fullName>
    </submittedName>
</protein>
<accession>A0A5J6L6B9</accession>
<dbReference type="InterPro" id="IPR012347">
    <property type="entry name" value="Ferritin-like"/>
</dbReference>
<evidence type="ECO:0000259" key="4">
    <source>
        <dbReference type="Pfam" id="PF00210"/>
    </source>
</evidence>
<feature type="compositionally biased region" description="Basic and acidic residues" evidence="3">
    <location>
        <begin position="1"/>
        <end position="10"/>
    </location>
</feature>
<dbReference type="KEGG" id="mlz:F6J85_13815"/>
<dbReference type="InterPro" id="IPR008331">
    <property type="entry name" value="Ferritin_DPS_dom"/>
</dbReference>